<name>A0A0X3NJ07_SCHSO</name>
<organism evidence="1">
    <name type="scientific">Schistocephalus solidus</name>
    <name type="common">Tapeworm</name>
    <dbReference type="NCBI Taxonomy" id="70667"/>
    <lineage>
        <taxon>Eukaryota</taxon>
        <taxon>Metazoa</taxon>
        <taxon>Spiralia</taxon>
        <taxon>Lophotrochozoa</taxon>
        <taxon>Platyhelminthes</taxon>
        <taxon>Cestoda</taxon>
        <taxon>Eucestoda</taxon>
        <taxon>Diphyllobothriidea</taxon>
        <taxon>Diphyllobothriidae</taxon>
        <taxon>Schistocephalus</taxon>
    </lineage>
</organism>
<accession>A0A0X3NJ07</accession>
<proteinExistence type="predicted"/>
<evidence type="ECO:0000313" key="1">
    <source>
        <dbReference type="EMBL" id="JAP39961.1"/>
    </source>
</evidence>
<sequence>MSRQLCFAFLSELLEDHGQEQNFEMAKSRLYAFSAAEVELVSKKIMYTSDVCPEMTHLVVKAKKDFPDLWPYKIDEYSVAELIFKLKAECRALSIDLEHLRKTFTDQPMMPKEGRSQSPPSTLPLAPCADFKQQGPPLISHTATHNYSHGASLAGGPTLTTTAAPGINTILEYVEENKAGVSQLAFPTLTVNMRDRVDRICQLFAEGDTSNSSLTVSAPAVAPPKPISRGLQVHRDEPAAVVSAPEKSPPKRLAIYRDPVPGRPTNAVVGHLPAGSRVPLRQLPVAPQWQPEHPPLSAEVGDATAVANSPPRATSTFTLPLKFDPVCASTAVFPHGIAAPLPTNPVSPVHEMDCCPSSSPPRSTPARCDLSGAFAHVHTPTPDTTHARVDATNFIEAFLRCHKS</sequence>
<protein>
    <submittedName>
        <fullName evidence="1">Uncharacterized protein</fullName>
    </submittedName>
</protein>
<reference evidence="1" key="1">
    <citation type="submission" date="2016-01" db="EMBL/GenBank/DDBJ databases">
        <title>Reference transcriptome for the parasite Schistocephalus solidus: insights into the molecular evolution of parasitism.</title>
        <authorList>
            <person name="Hebert F.O."/>
            <person name="Grambauer S."/>
            <person name="Barber I."/>
            <person name="Landry C.R."/>
            <person name="Aubin-Horth N."/>
        </authorList>
    </citation>
    <scope>NUCLEOTIDE SEQUENCE</scope>
</reference>
<gene>
    <name evidence="1" type="ORF">TR151217</name>
</gene>
<dbReference type="AlphaFoldDB" id="A0A0X3NJ07"/>
<dbReference type="EMBL" id="GEEE01023264">
    <property type="protein sequence ID" value="JAP39961.1"/>
    <property type="molecule type" value="Transcribed_RNA"/>
</dbReference>